<dbReference type="CDD" id="cd00637">
    <property type="entry name" value="7tm_classA_rhodopsin-like"/>
    <property type="match status" value="1"/>
</dbReference>
<dbReference type="SUPFAM" id="SSF81321">
    <property type="entry name" value="Family A G protein-coupled receptor-like"/>
    <property type="match status" value="1"/>
</dbReference>
<evidence type="ECO:0000256" key="1">
    <source>
        <dbReference type="SAM" id="MobiDB-lite"/>
    </source>
</evidence>
<feature type="region of interest" description="Disordered" evidence="1">
    <location>
        <begin position="139"/>
        <end position="169"/>
    </location>
</feature>
<evidence type="ECO:0000256" key="2">
    <source>
        <dbReference type="SAM" id="Phobius"/>
    </source>
</evidence>
<reference evidence="3 4" key="1">
    <citation type="submission" date="2021-04" db="EMBL/GenBank/DDBJ databases">
        <authorList>
            <person name="Bliznina A."/>
        </authorList>
    </citation>
    <scope>NUCLEOTIDE SEQUENCE [LARGE SCALE GENOMIC DNA]</scope>
</reference>
<evidence type="ECO:0000313" key="3">
    <source>
        <dbReference type="EMBL" id="CAG5104582.1"/>
    </source>
</evidence>
<keyword evidence="4" id="KW-1185">Reference proteome</keyword>
<organism evidence="3 4">
    <name type="scientific">Oikopleura dioica</name>
    <name type="common">Tunicate</name>
    <dbReference type="NCBI Taxonomy" id="34765"/>
    <lineage>
        <taxon>Eukaryota</taxon>
        <taxon>Metazoa</taxon>
        <taxon>Chordata</taxon>
        <taxon>Tunicata</taxon>
        <taxon>Appendicularia</taxon>
        <taxon>Copelata</taxon>
        <taxon>Oikopleuridae</taxon>
        <taxon>Oikopleura</taxon>
    </lineage>
</organism>
<feature type="compositionally biased region" description="Polar residues" evidence="1">
    <location>
        <begin position="141"/>
        <end position="152"/>
    </location>
</feature>
<evidence type="ECO:0000313" key="4">
    <source>
        <dbReference type="Proteomes" id="UP001158576"/>
    </source>
</evidence>
<keyword evidence="2" id="KW-1133">Transmembrane helix</keyword>
<dbReference type="Gene3D" id="1.20.1070.10">
    <property type="entry name" value="Rhodopsin 7-helix transmembrane proteins"/>
    <property type="match status" value="1"/>
</dbReference>
<dbReference type="Proteomes" id="UP001158576">
    <property type="component" value="Chromosome 1"/>
</dbReference>
<feature type="transmembrane region" description="Helical" evidence="2">
    <location>
        <begin position="12"/>
        <end position="39"/>
    </location>
</feature>
<proteinExistence type="predicted"/>
<keyword evidence="2" id="KW-0812">Transmembrane</keyword>
<gene>
    <name evidence="3" type="ORF">OKIOD_LOCUS10123</name>
</gene>
<dbReference type="EMBL" id="OU015566">
    <property type="protein sequence ID" value="CAG5104582.1"/>
    <property type="molecule type" value="Genomic_DNA"/>
</dbReference>
<protein>
    <submittedName>
        <fullName evidence="3">Oidioi.mRNA.OKI2018_I69.chr1.g1358.t1.cds</fullName>
    </submittedName>
</protein>
<feature type="compositionally biased region" description="Acidic residues" evidence="1">
    <location>
        <begin position="153"/>
        <end position="169"/>
    </location>
</feature>
<keyword evidence="2" id="KW-0472">Membrane</keyword>
<accession>A0ABN7SPC2</accession>
<name>A0ABN7SPC2_OIKDI</name>
<feature type="transmembrane region" description="Helical" evidence="2">
    <location>
        <begin position="106"/>
        <end position="129"/>
    </location>
</feature>
<sequence>MPLGEYQEYKRYFDLVTFIILMLVPATVSIVAIITIGIAQREKTFSQFGNGVTKKTIKHEKKFVTALYRYNVADSIFYTICLSPTRSLEIFGPYASTWVVENILTWMIYVSRVLLVSYFACTPILYSLFFDMKIRKKKATDPNSSYSTSATLNEDEEDENDDSSEGDDPIEPELDCRCNSKPKNCSSCNSKCLAINGRRVSMEFTCPETGFTQTFTNQKCNRIRKMNMSENCGTLSCACAAELTVAETGKGTKFECTAAKKKPTYRVYCDANNDNRFNLGETNQERKVKCKRGAIKRNPFNLQC</sequence>